<gene>
    <name evidence="5" type="primary">ga00880</name>
    <name evidence="6" type="synonym">ga01567</name>
    <name evidence="5" type="ORF">PR202_ga00880</name>
    <name evidence="6" type="ORF">PR202_ga01567</name>
</gene>
<sequence>MGLFMPYIGSELCLMKHTIKSSKSSISLATAALTADRRWCLTGTPIQNNLEDLYSLFRFLRVEPWRNWPLWNKLVQKPYEEGDERGLKLVQSILKPIMLRRTKNSTDKEGRYAQL</sequence>
<accession>A0AAV5BHK9</accession>
<dbReference type="PANTHER" id="PTHR45626:SF45">
    <property type="entry name" value="DNA REPAIR PROTEIN RAD5A"/>
    <property type="match status" value="1"/>
</dbReference>
<keyword evidence="1" id="KW-0547">Nucleotide-binding</keyword>
<dbReference type="Gene3D" id="3.40.50.10810">
    <property type="entry name" value="Tandem AAA-ATPase domain"/>
    <property type="match status" value="1"/>
</dbReference>
<dbReference type="GO" id="GO:0008094">
    <property type="term" value="F:ATP-dependent activity, acting on DNA"/>
    <property type="evidence" value="ECO:0007669"/>
    <property type="project" value="TreeGrafter"/>
</dbReference>
<keyword evidence="2" id="KW-0378">Hydrolase</keyword>
<reference evidence="5" key="1">
    <citation type="journal article" date="2018" name="DNA Res.">
        <title>Multiple hybrid de novo genome assembly of finger millet, an orphan allotetraploid crop.</title>
        <authorList>
            <person name="Hatakeyama M."/>
            <person name="Aluri S."/>
            <person name="Balachadran M.T."/>
            <person name="Sivarajan S.R."/>
            <person name="Patrignani A."/>
            <person name="Gruter S."/>
            <person name="Poveda L."/>
            <person name="Shimizu-Inatsugi R."/>
            <person name="Baeten J."/>
            <person name="Francoijs K.J."/>
            <person name="Nataraja K.N."/>
            <person name="Reddy Y.A.N."/>
            <person name="Phadnis S."/>
            <person name="Ravikumar R.L."/>
            <person name="Schlapbach R."/>
            <person name="Sreeman S.M."/>
            <person name="Shimizu K.K."/>
        </authorList>
    </citation>
    <scope>NUCLEOTIDE SEQUENCE</scope>
</reference>
<evidence type="ECO:0000313" key="5">
    <source>
        <dbReference type="EMBL" id="GJM85143.1"/>
    </source>
</evidence>
<proteinExistence type="predicted"/>
<dbReference type="SUPFAM" id="SSF52540">
    <property type="entry name" value="P-loop containing nucleoside triphosphate hydrolases"/>
    <property type="match status" value="1"/>
</dbReference>
<name>A0AAV5BHK9_ELECO</name>
<comment type="caution">
    <text evidence="5">The sequence shown here is derived from an EMBL/GenBank/DDBJ whole genome shotgun (WGS) entry which is preliminary data.</text>
</comment>
<dbReference type="EMBL" id="BQKI01000001">
    <property type="protein sequence ID" value="GJM85143.1"/>
    <property type="molecule type" value="Genomic_DNA"/>
</dbReference>
<dbReference type="EMBL" id="BQKI01000001">
    <property type="protein sequence ID" value="GJM85771.1"/>
    <property type="molecule type" value="Genomic_DNA"/>
</dbReference>
<dbReference type="InterPro" id="IPR027417">
    <property type="entry name" value="P-loop_NTPase"/>
</dbReference>
<evidence type="ECO:0000259" key="4">
    <source>
        <dbReference type="Pfam" id="PF00176"/>
    </source>
</evidence>
<keyword evidence="7" id="KW-1185">Reference proteome</keyword>
<keyword evidence="3" id="KW-0067">ATP-binding</keyword>
<dbReference type="AlphaFoldDB" id="A0AAV5BHK9"/>
<evidence type="ECO:0000256" key="3">
    <source>
        <dbReference type="ARBA" id="ARBA00022840"/>
    </source>
</evidence>
<evidence type="ECO:0000256" key="2">
    <source>
        <dbReference type="ARBA" id="ARBA00022801"/>
    </source>
</evidence>
<dbReference type="InterPro" id="IPR050628">
    <property type="entry name" value="SNF2_RAD54_helicase_TF"/>
</dbReference>
<reference evidence="5" key="2">
    <citation type="submission" date="2021-12" db="EMBL/GenBank/DDBJ databases">
        <title>Resequencing data analysis of finger millet.</title>
        <authorList>
            <person name="Hatakeyama M."/>
            <person name="Aluri S."/>
            <person name="Balachadran M.T."/>
            <person name="Sivarajan S.R."/>
            <person name="Poveda L."/>
            <person name="Shimizu-Inatsugi R."/>
            <person name="Schlapbach R."/>
            <person name="Sreeman S.M."/>
            <person name="Shimizu K.K."/>
        </authorList>
    </citation>
    <scope>NUCLEOTIDE SEQUENCE</scope>
</reference>
<dbReference type="InterPro" id="IPR038718">
    <property type="entry name" value="SNF2-like_sf"/>
</dbReference>
<organism evidence="5 7">
    <name type="scientific">Eleusine coracana subsp. coracana</name>
    <dbReference type="NCBI Taxonomy" id="191504"/>
    <lineage>
        <taxon>Eukaryota</taxon>
        <taxon>Viridiplantae</taxon>
        <taxon>Streptophyta</taxon>
        <taxon>Embryophyta</taxon>
        <taxon>Tracheophyta</taxon>
        <taxon>Spermatophyta</taxon>
        <taxon>Magnoliopsida</taxon>
        <taxon>Liliopsida</taxon>
        <taxon>Poales</taxon>
        <taxon>Poaceae</taxon>
        <taxon>PACMAD clade</taxon>
        <taxon>Chloridoideae</taxon>
        <taxon>Cynodonteae</taxon>
        <taxon>Eleusininae</taxon>
        <taxon>Eleusine</taxon>
    </lineage>
</organism>
<dbReference type="GO" id="GO:0005634">
    <property type="term" value="C:nucleus"/>
    <property type="evidence" value="ECO:0007669"/>
    <property type="project" value="TreeGrafter"/>
</dbReference>
<dbReference type="InterPro" id="IPR000330">
    <property type="entry name" value="SNF2_N"/>
</dbReference>
<evidence type="ECO:0000313" key="7">
    <source>
        <dbReference type="Proteomes" id="UP001054889"/>
    </source>
</evidence>
<feature type="domain" description="SNF2 N-terminal" evidence="4">
    <location>
        <begin position="17"/>
        <end position="108"/>
    </location>
</feature>
<dbReference type="GO" id="GO:0016787">
    <property type="term" value="F:hydrolase activity"/>
    <property type="evidence" value="ECO:0007669"/>
    <property type="project" value="UniProtKB-KW"/>
</dbReference>
<dbReference type="Pfam" id="PF00176">
    <property type="entry name" value="SNF2-rel_dom"/>
    <property type="match status" value="1"/>
</dbReference>
<dbReference type="GO" id="GO:0006281">
    <property type="term" value="P:DNA repair"/>
    <property type="evidence" value="ECO:0007669"/>
    <property type="project" value="TreeGrafter"/>
</dbReference>
<protein>
    <recommendedName>
        <fullName evidence="4">SNF2 N-terminal domain-containing protein</fullName>
    </recommendedName>
</protein>
<evidence type="ECO:0000256" key="1">
    <source>
        <dbReference type="ARBA" id="ARBA00022741"/>
    </source>
</evidence>
<dbReference type="Proteomes" id="UP001054889">
    <property type="component" value="Unassembled WGS sequence"/>
</dbReference>
<dbReference type="PANTHER" id="PTHR45626">
    <property type="entry name" value="TRANSCRIPTION TERMINATION FACTOR 2-RELATED"/>
    <property type="match status" value="1"/>
</dbReference>
<dbReference type="GO" id="GO:0005524">
    <property type="term" value="F:ATP binding"/>
    <property type="evidence" value="ECO:0007669"/>
    <property type="project" value="UniProtKB-KW"/>
</dbReference>
<evidence type="ECO:0000313" key="6">
    <source>
        <dbReference type="EMBL" id="GJM85771.1"/>
    </source>
</evidence>